<dbReference type="GO" id="GO:0016616">
    <property type="term" value="F:oxidoreductase activity, acting on the CH-OH group of donors, NAD or NADP as acceptor"/>
    <property type="evidence" value="ECO:0007669"/>
    <property type="project" value="TreeGrafter"/>
</dbReference>
<evidence type="ECO:0000256" key="1">
    <source>
        <dbReference type="ARBA" id="ARBA00023002"/>
    </source>
</evidence>
<dbReference type="InterPro" id="IPR001509">
    <property type="entry name" value="Epimerase_deHydtase"/>
</dbReference>
<comment type="similarity">
    <text evidence="2">Belongs to the NAD(P)-dependent epimerase/dehydratase family. Dihydroflavonol-4-reductase subfamily.</text>
</comment>
<dbReference type="InterPro" id="IPR050425">
    <property type="entry name" value="NAD(P)_dehydrat-like"/>
</dbReference>
<keyword evidence="5" id="KW-1185">Reference proteome</keyword>
<dbReference type="InterPro" id="IPR036291">
    <property type="entry name" value="NAD(P)-bd_dom_sf"/>
</dbReference>
<accession>A0A1E5XT16</accession>
<dbReference type="Proteomes" id="UP000095463">
    <property type="component" value="Unassembled WGS sequence"/>
</dbReference>
<evidence type="ECO:0000256" key="2">
    <source>
        <dbReference type="ARBA" id="ARBA00023445"/>
    </source>
</evidence>
<evidence type="ECO:0000259" key="3">
    <source>
        <dbReference type="Pfam" id="PF01370"/>
    </source>
</evidence>
<dbReference type="SUPFAM" id="SSF51735">
    <property type="entry name" value="NAD(P)-binding Rossmann-fold domains"/>
    <property type="match status" value="1"/>
</dbReference>
<dbReference type="RefSeq" id="WP_069909075.1">
    <property type="nucleotide sequence ID" value="NZ_LAJE02000127.1"/>
</dbReference>
<reference evidence="4 5" key="1">
    <citation type="journal article" date="2015" name="Genome Announc.">
        <title>Genome Assemblies of Three Soil-Associated Devosia species: D. insulae, D. limi, and D. soli.</title>
        <authorList>
            <person name="Hassan Y.I."/>
            <person name="Lepp D."/>
            <person name="Zhou T."/>
        </authorList>
    </citation>
    <scope>NUCLEOTIDE SEQUENCE [LARGE SCALE GENOMIC DNA]</scope>
    <source>
        <strain evidence="4 5">DS-56</strain>
    </source>
</reference>
<dbReference type="EMBL" id="LAJE02000127">
    <property type="protein sequence ID" value="OEO31752.1"/>
    <property type="molecule type" value="Genomic_DNA"/>
</dbReference>
<name>A0A1E5XT16_9HYPH</name>
<protein>
    <recommendedName>
        <fullName evidence="3">NAD-dependent epimerase/dehydratase domain-containing protein</fullName>
    </recommendedName>
</protein>
<dbReference type="Pfam" id="PF01370">
    <property type="entry name" value="Epimerase"/>
    <property type="match status" value="1"/>
</dbReference>
<dbReference type="AlphaFoldDB" id="A0A1E5XT16"/>
<organism evidence="4 5">
    <name type="scientific">Devosia insulae DS-56</name>
    <dbReference type="NCBI Taxonomy" id="1116389"/>
    <lineage>
        <taxon>Bacteria</taxon>
        <taxon>Pseudomonadati</taxon>
        <taxon>Pseudomonadota</taxon>
        <taxon>Alphaproteobacteria</taxon>
        <taxon>Hyphomicrobiales</taxon>
        <taxon>Devosiaceae</taxon>
        <taxon>Devosia</taxon>
    </lineage>
</organism>
<dbReference type="Gene3D" id="3.40.50.720">
    <property type="entry name" value="NAD(P)-binding Rossmann-like Domain"/>
    <property type="match status" value="1"/>
</dbReference>
<keyword evidence="1" id="KW-0560">Oxidoreductase</keyword>
<feature type="domain" description="NAD-dependent epimerase/dehydratase" evidence="3">
    <location>
        <begin position="8"/>
        <end position="249"/>
    </location>
</feature>
<proteinExistence type="inferred from homology"/>
<dbReference type="PANTHER" id="PTHR10366">
    <property type="entry name" value="NAD DEPENDENT EPIMERASE/DEHYDRATASE"/>
    <property type="match status" value="1"/>
</dbReference>
<dbReference type="FunFam" id="3.40.50.720:FF:000336">
    <property type="entry name" value="Aldehyde reductase"/>
    <property type="match status" value="1"/>
</dbReference>
<sequence length="343" mass="36632">MSDQPDRVLVTGISGFLGGHVALQLLAQGYTVRGSLRSLERAEKVRKTLAAHGADTARLEFVPLDLLADKGWAEAMSGVRYLQHVASPFVLEMPKDKNDLIRPAVEGTRRAVSAAFTGGVERVVVTSSIAAIAYGHDDYSRTFTTADWTNPDSPKVSAYAESKLRAEREAWAVADSFGARERLATINPGAILGPLLDEDVGTSGLLVQRLLNGSIPAAPKMSFSIIDVRDVAAAQVAAMTAPTAGGKRHILADREMSLFELATALRTALPQVAGRAPRFEMPNWVVRLIGLFDPQIGSNTAELGHVRRVDGNSGRLLLARPTIPGPDAAVATARSLVDQRLVA</sequence>
<dbReference type="PANTHER" id="PTHR10366:SF564">
    <property type="entry name" value="STEROL-4-ALPHA-CARBOXYLATE 3-DEHYDROGENASE, DECARBOXYLATING"/>
    <property type="match status" value="1"/>
</dbReference>
<evidence type="ECO:0000313" key="4">
    <source>
        <dbReference type="EMBL" id="OEO31752.1"/>
    </source>
</evidence>
<gene>
    <name evidence="4" type="ORF">VW23_014775</name>
</gene>
<comment type="caution">
    <text evidence="4">The sequence shown here is derived from an EMBL/GenBank/DDBJ whole genome shotgun (WGS) entry which is preliminary data.</text>
</comment>
<evidence type="ECO:0000313" key="5">
    <source>
        <dbReference type="Proteomes" id="UP000095463"/>
    </source>
</evidence>
<dbReference type="OrthoDB" id="9778052at2"/>